<dbReference type="AlphaFoldDB" id="A0A934RC71"/>
<evidence type="ECO:0000313" key="11">
    <source>
        <dbReference type="Proteomes" id="UP000658278"/>
    </source>
</evidence>
<keyword evidence="3" id="KW-0326">Glycosidase</keyword>
<dbReference type="PROSITE" id="PS00608">
    <property type="entry name" value="GLYCOSYL_HYDROL_F2_2"/>
    <property type="match status" value="1"/>
</dbReference>
<evidence type="ECO:0000259" key="6">
    <source>
        <dbReference type="Pfam" id="PF02836"/>
    </source>
</evidence>
<dbReference type="InterPro" id="IPR006104">
    <property type="entry name" value="Glyco_hydro_2_N"/>
</dbReference>
<dbReference type="Gene3D" id="3.20.20.80">
    <property type="entry name" value="Glycosidases"/>
    <property type="match status" value="1"/>
</dbReference>
<dbReference type="Gene3D" id="2.60.40.10">
    <property type="entry name" value="Immunoglobulins"/>
    <property type="match status" value="3"/>
</dbReference>
<dbReference type="Pfam" id="PF02837">
    <property type="entry name" value="Glyco_hydro_2_N"/>
    <property type="match status" value="1"/>
</dbReference>
<comment type="similarity">
    <text evidence="1">Belongs to the glycosyl hydrolase 2 family.</text>
</comment>
<dbReference type="Gene3D" id="2.60.120.260">
    <property type="entry name" value="Galactose-binding domain-like"/>
    <property type="match status" value="1"/>
</dbReference>
<dbReference type="GO" id="GO:0005975">
    <property type="term" value="P:carbohydrate metabolic process"/>
    <property type="evidence" value="ECO:0007669"/>
    <property type="project" value="InterPro"/>
</dbReference>
<dbReference type="Pfam" id="PF16355">
    <property type="entry name" value="DUF4982"/>
    <property type="match status" value="1"/>
</dbReference>
<protein>
    <submittedName>
        <fullName evidence="10">DUF4982 domain-containing protein</fullName>
    </submittedName>
</protein>
<dbReference type="Proteomes" id="UP000658278">
    <property type="component" value="Unassembled WGS sequence"/>
</dbReference>
<feature type="domain" description="Glycoside hydrolase family 2 immunoglobulin-like beta-sandwich" evidence="5">
    <location>
        <begin position="202"/>
        <end position="303"/>
    </location>
</feature>
<feature type="signal peptide" evidence="4">
    <location>
        <begin position="1"/>
        <end position="29"/>
    </location>
</feature>
<comment type="caution">
    <text evidence="10">The sequence shown here is derived from an EMBL/GenBank/DDBJ whole genome shotgun (WGS) entry which is preliminary data.</text>
</comment>
<sequence length="851" mass="95501">MRKHFQRIKPVWAGLVMTCVALFGADLMAAEASGRERLNFDEGWLFLKGDPKGGAQPGFDDSAWRRVDLPHDWSIEGPFDKDNPSGPSGGYLPCGTGWYRKVFHVPEGDEGRRIFIDFDGIHMNGEVWINGHLLGKRPYGYLGFGFDLTEHLDFGKENLLAVRVDNSLQPASRWYTGSGIYRHVWLTSTDLLRVERWGTRVTTPKVAKERADVVIQTAVVNGHEEGRGFELVQTVIDAEGTARGSVSSSVELSAGERREISQQLVLKHPRLWSPDAPNLYQVRTELRQGERLIDRYVSPLGVREVKFDPDRGVILNGEGIIMRGVCNHHDLGPLGAALWDDALERRLLMLKEMGCNAIRTAHNPSSPELLHLCDKLGFLVVNETFDEWRRGWAFEDGKLVSSKSNKGKAKYGYNRLFDDWAERDLTDHIKRDRNHPSVIMWSVGNEVPEAQKHGELDTLKWLKALCHDLDPSRPMTVGCNFIAGANESGFAGLLDLVGYNGGGGSCFQYEEDHERFPERFIYASEVPHSLQTRGEYRTRSRYREPEHQPAHLTEEEVFPETHPRYESSYDNAGVRISSRDSWRLTRDLPFVGGEFRWTGFDYLGESGGWPRVIGNFGIIDICNFPKDTYYFYQSQWTDEPMVHLLPHWTWPGKEGVEIPVWCYSNCDSVELFLNGESLGRREFTADQDMHLQWMVPYQAGELKAVAVKDGKEVAVSRTTTAAEPSRMNLSADRSVLSFEDRQLSYVTIRIEDEHGNFVPKAAVSVGLQVEGPGRLVGVGSGDPLSHEDFQGSTVTSFNGLALAIVAATGESGEIILRASAEGMATEQVRIAVEEPSAPSELSAADRVLDNR</sequence>
<evidence type="ECO:0000313" key="10">
    <source>
        <dbReference type="EMBL" id="MBK1827860.1"/>
    </source>
</evidence>
<accession>A0A934RC71</accession>
<reference evidence="10" key="1">
    <citation type="submission" date="2021-01" db="EMBL/GenBank/DDBJ databases">
        <title>Modified the classification status of verrucomicrobia.</title>
        <authorList>
            <person name="Feng X."/>
        </authorList>
    </citation>
    <scope>NUCLEOTIDE SEQUENCE</scope>
    <source>
        <strain evidence="10">KCTC 22201</strain>
    </source>
</reference>
<dbReference type="PRINTS" id="PR00132">
    <property type="entry name" value="GLHYDRLASE2"/>
</dbReference>
<dbReference type="InterPro" id="IPR006101">
    <property type="entry name" value="Glyco_hydro_2"/>
</dbReference>
<dbReference type="InterPro" id="IPR036156">
    <property type="entry name" value="Beta-gal/glucu_dom_sf"/>
</dbReference>
<evidence type="ECO:0000256" key="1">
    <source>
        <dbReference type="ARBA" id="ARBA00007401"/>
    </source>
</evidence>
<feature type="domain" description="Glycoside hydrolase family 2 catalytic" evidence="6">
    <location>
        <begin position="312"/>
        <end position="477"/>
    </location>
</feature>
<dbReference type="InterPro" id="IPR006103">
    <property type="entry name" value="Glyco_hydro_2_cat"/>
</dbReference>
<dbReference type="GO" id="GO:0004553">
    <property type="term" value="F:hydrolase activity, hydrolyzing O-glycosyl compounds"/>
    <property type="evidence" value="ECO:0007669"/>
    <property type="project" value="InterPro"/>
</dbReference>
<keyword evidence="11" id="KW-1185">Reference proteome</keyword>
<evidence type="ECO:0000256" key="2">
    <source>
        <dbReference type="ARBA" id="ARBA00022801"/>
    </source>
</evidence>
<dbReference type="InterPro" id="IPR023232">
    <property type="entry name" value="Glyco_hydro_2_AS"/>
</dbReference>
<evidence type="ECO:0000259" key="5">
    <source>
        <dbReference type="Pfam" id="PF00703"/>
    </source>
</evidence>
<dbReference type="SUPFAM" id="SSF49303">
    <property type="entry name" value="beta-Galactosidase/glucuronidase domain"/>
    <property type="match status" value="1"/>
</dbReference>
<organism evidence="10 11">
    <name type="scientific">Haloferula rosea</name>
    <dbReference type="NCBI Taxonomy" id="490093"/>
    <lineage>
        <taxon>Bacteria</taxon>
        <taxon>Pseudomonadati</taxon>
        <taxon>Verrucomicrobiota</taxon>
        <taxon>Verrucomicrobiia</taxon>
        <taxon>Verrucomicrobiales</taxon>
        <taxon>Verrucomicrobiaceae</taxon>
        <taxon>Haloferula</taxon>
    </lineage>
</organism>
<feature type="domain" description="Glycoside hydrolase family 2" evidence="9">
    <location>
        <begin position="728"/>
        <end position="828"/>
    </location>
</feature>
<dbReference type="SUPFAM" id="SSF51445">
    <property type="entry name" value="(Trans)glycosidases"/>
    <property type="match status" value="1"/>
</dbReference>
<dbReference type="Pfam" id="PF00703">
    <property type="entry name" value="Glyco_hydro_2"/>
    <property type="match status" value="1"/>
</dbReference>
<feature type="domain" description="DUF4982" evidence="8">
    <location>
        <begin position="655"/>
        <end position="714"/>
    </location>
</feature>
<dbReference type="RefSeq" id="WP_200280083.1">
    <property type="nucleotide sequence ID" value="NZ_JAENII010000009.1"/>
</dbReference>
<evidence type="ECO:0000259" key="7">
    <source>
        <dbReference type="Pfam" id="PF02837"/>
    </source>
</evidence>
<dbReference type="Pfam" id="PF18565">
    <property type="entry name" value="Glyco_hydro2_C5"/>
    <property type="match status" value="1"/>
</dbReference>
<name>A0A934RC71_9BACT</name>
<dbReference type="InterPro" id="IPR008979">
    <property type="entry name" value="Galactose-bd-like_sf"/>
</dbReference>
<dbReference type="Pfam" id="PF02836">
    <property type="entry name" value="Glyco_hydro_2_C"/>
    <property type="match status" value="1"/>
</dbReference>
<dbReference type="InterPro" id="IPR013783">
    <property type="entry name" value="Ig-like_fold"/>
</dbReference>
<evidence type="ECO:0000259" key="9">
    <source>
        <dbReference type="Pfam" id="PF18565"/>
    </source>
</evidence>
<dbReference type="InterPro" id="IPR040605">
    <property type="entry name" value="Glyco_hydro2_dom5"/>
</dbReference>
<dbReference type="InterPro" id="IPR017853">
    <property type="entry name" value="GH"/>
</dbReference>
<gene>
    <name evidence="10" type="ORF">JIN81_12585</name>
</gene>
<evidence type="ECO:0000256" key="3">
    <source>
        <dbReference type="ARBA" id="ARBA00023295"/>
    </source>
</evidence>
<dbReference type="InterPro" id="IPR032311">
    <property type="entry name" value="DUF4982"/>
</dbReference>
<keyword evidence="2" id="KW-0378">Hydrolase</keyword>
<evidence type="ECO:0000259" key="8">
    <source>
        <dbReference type="Pfam" id="PF16355"/>
    </source>
</evidence>
<feature type="chain" id="PRO_5036928733" evidence="4">
    <location>
        <begin position="30"/>
        <end position="851"/>
    </location>
</feature>
<dbReference type="EMBL" id="JAENII010000009">
    <property type="protein sequence ID" value="MBK1827860.1"/>
    <property type="molecule type" value="Genomic_DNA"/>
</dbReference>
<proteinExistence type="inferred from homology"/>
<dbReference type="SUPFAM" id="SSF49785">
    <property type="entry name" value="Galactose-binding domain-like"/>
    <property type="match status" value="1"/>
</dbReference>
<dbReference type="InterPro" id="IPR051913">
    <property type="entry name" value="GH2_Domain-Containing"/>
</dbReference>
<evidence type="ECO:0000256" key="4">
    <source>
        <dbReference type="SAM" id="SignalP"/>
    </source>
</evidence>
<dbReference type="PANTHER" id="PTHR42732:SF1">
    <property type="entry name" value="BETA-MANNOSIDASE"/>
    <property type="match status" value="1"/>
</dbReference>
<keyword evidence="4" id="KW-0732">Signal</keyword>
<feature type="domain" description="Glycosyl hydrolases family 2 sugar binding" evidence="7">
    <location>
        <begin position="95"/>
        <end position="187"/>
    </location>
</feature>
<dbReference type="PANTHER" id="PTHR42732">
    <property type="entry name" value="BETA-GALACTOSIDASE"/>
    <property type="match status" value="1"/>
</dbReference>
<dbReference type="InterPro" id="IPR006102">
    <property type="entry name" value="Ig-like_GH2"/>
</dbReference>